<dbReference type="PANTHER" id="PTHR23070">
    <property type="entry name" value="BCS1 AAA-TYPE ATPASE"/>
    <property type="match status" value="1"/>
</dbReference>
<feature type="domain" description="AAA+ ATPase At3g28540-like C-terminal" evidence="2">
    <location>
        <begin position="10"/>
        <end position="79"/>
    </location>
</feature>
<proteinExistence type="predicted"/>
<dbReference type="EMBL" id="JBBPBM010000019">
    <property type="protein sequence ID" value="KAK8554190.1"/>
    <property type="molecule type" value="Genomic_DNA"/>
</dbReference>
<comment type="caution">
    <text evidence="3">The sequence shown here is derived from an EMBL/GenBank/DDBJ whole genome shotgun (WGS) entry which is preliminary data.</text>
</comment>
<keyword evidence="4" id="KW-1185">Reference proteome</keyword>
<evidence type="ECO:0000256" key="1">
    <source>
        <dbReference type="SAM" id="MobiDB-lite"/>
    </source>
</evidence>
<dbReference type="Pfam" id="PF25568">
    <property type="entry name" value="AAA_lid_At3g28540"/>
    <property type="match status" value="1"/>
</dbReference>
<feature type="region of interest" description="Disordered" evidence="1">
    <location>
        <begin position="91"/>
        <end position="116"/>
    </location>
</feature>
<organism evidence="3 4">
    <name type="scientific">Hibiscus sabdariffa</name>
    <name type="common">roselle</name>
    <dbReference type="NCBI Taxonomy" id="183260"/>
    <lineage>
        <taxon>Eukaryota</taxon>
        <taxon>Viridiplantae</taxon>
        <taxon>Streptophyta</taxon>
        <taxon>Embryophyta</taxon>
        <taxon>Tracheophyta</taxon>
        <taxon>Spermatophyta</taxon>
        <taxon>Magnoliopsida</taxon>
        <taxon>eudicotyledons</taxon>
        <taxon>Gunneridae</taxon>
        <taxon>Pentapetalae</taxon>
        <taxon>rosids</taxon>
        <taxon>malvids</taxon>
        <taxon>Malvales</taxon>
        <taxon>Malvaceae</taxon>
        <taxon>Malvoideae</taxon>
        <taxon>Hibiscus</taxon>
    </lineage>
</organism>
<sequence>MDVHIYMGYCTPAGFRKLAASYLGIKEDKLFGCIDDFIESIQVTPAEVATQLMMVSDEPRFALEGLIEFLNGKDKDTKKAAVVKKMKSFKEKEETKEKKVERQNSELVFSETRCPN</sequence>
<accession>A0ABR2EBQ0</accession>
<evidence type="ECO:0000259" key="2">
    <source>
        <dbReference type="Pfam" id="PF25568"/>
    </source>
</evidence>
<feature type="compositionally biased region" description="Basic and acidic residues" evidence="1">
    <location>
        <begin position="91"/>
        <end position="104"/>
    </location>
</feature>
<protein>
    <recommendedName>
        <fullName evidence="2">AAA+ ATPase At3g28540-like C-terminal domain-containing protein</fullName>
    </recommendedName>
</protein>
<evidence type="ECO:0000313" key="3">
    <source>
        <dbReference type="EMBL" id="KAK8554190.1"/>
    </source>
</evidence>
<dbReference type="InterPro" id="IPR058017">
    <property type="entry name" value="At3g28540-like_C"/>
</dbReference>
<evidence type="ECO:0000313" key="4">
    <source>
        <dbReference type="Proteomes" id="UP001472677"/>
    </source>
</evidence>
<reference evidence="3 4" key="1">
    <citation type="journal article" date="2024" name="G3 (Bethesda)">
        <title>Genome assembly of Hibiscus sabdariffa L. provides insights into metabolisms of medicinal natural products.</title>
        <authorList>
            <person name="Kim T."/>
        </authorList>
    </citation>
    <scope>NUCLEOTIDE SEQUENCE [LARGE SCALE GENOMIC DNA]</scope>
    <source>
        <strain evidence="3">TK-2024</strain>
        <tissue evidence="3">Old leaves</tissue>
    </source>
</reference>
<gene>
    <name evidence="3" type="ORF">V6N12_031160</name>
</gene>
<dbReference type="InterPro" id="IPR050747">
    <property type="entry name" value="Mitochondrial_chaperone_BCS1"/>
</dbReference>
<name>A0ABR2EBQ0_9ROSI</name>
<dbReference type="Gene3D" id="6.10.280.40">
    <property type="match status" value="1"/>
</dbReference>
<dbReference type="Proteomes" id="UP001472677">
    <property type="component" value="Unassembled WGS sequence"/>
</dbReference>